<comment type="caution">
    <text evidence="1">The sequence shown here is derived from an EMBL/GenBank/DDBJ whole genome shotgun (WGS) entry which is preliminary data.</text>
</comment>
<name>A0A4C1WB13_EUMVA</name>
<reference evidence="1 2" key="1">
    <citation type="journal article" date="2019" name="Commun. Biol.">
        <title>The bagworm genome reveals a unique fibroin gene that provides high tensile strength.</title>
        <authorList>
            <person name="Kono N."/>
            <person name="Nakamura H."/>
            <person name="Ohtoshi R."/>
            <person name="Tomita M."/>
            <person name="Numata K."/>
            <person name="Arakawa K."/>
        </authorList>
    </citation>
    <scope>NUCLEOTIDE SEQUENCE [LARGE SCALE GENOMIC DNA]</scope>
</reference>
<keyword evidence="2" id="KW-1185">Reference proteome</keyword>
<evidence type="ECO:0000313" key="1">
    <source>
        <dbReference type="EMBL" id="GBP48080.1"/>
    </source>
</evidence>
<protein>
    <submittedName>
        <fullName evidence="1">Uncharacterized protein</fullName>
    </submittedName>
</protein>
<proteinExistence type="predicted"/>
<evidence type="ECO:0000313" key="2">
    <source>
        <dbReference type="Proteomes" id="UP000299102"/>
    </source>
</evidence>
<dbReference type="Proteomes" id="UP000299102">
    <property type="component" value="Unassembled WGS sequence"/>
</dbReference>
<organism evidence="1 2">
    <name type="scientific">Eumeta variegata</name>
    <name type="common">Bagworm moth</name>
    <name type="synonym">Eumeta japonica</name>
    <dbReference type="NCBI Taxonomy" id="151549"/>
    <lineage>
        <taxon>Eukaryota</taxon>
        <taxon>Metazoa</taxon>
        <taxon>Ecdysozoa</taxon>
        <taxon>Arthropoda</taxon>
        <taxon>Hexapoda</taxon>
        <taxon>Insecta</taxon>
        <taxon>Pterygota</taxon>
        <taxon>Neoptera</taxon>
        <taxon>Endopterygota</taxon>
        <taxon>Lepidoptera</taxon>
        <taxon>Glossata</taxon>
        <taxon>Ditrysia</taxon>
        <taxon>Tineoidea</taxon>
        <taxon>Psychidae</taxon>
        <taxon>Oiketicinae</taxon>
        <taxon>Eumeta</taxon>
    </lineage>
</organism>
<dbReference type="EMBL" id="BGZK01000516">
    <property type="protein sequence ID" value="GBP48080.1"/>
    <property type="molecule type" value="Genomic_DNA"/>
</dbReference>
<gene>
    <name evidence="1" type="ORF">EVAR_85695_1</name>
</gene>
<dbReference type="AlphaFoldDB" id="A0A4C1WB13"/>
<accession>A0A4C1WB13</accession>
<sequence>MRVCVRARGRRVCVCVCVRVFVFMCARARAPIVWKLLIRGKEGTHSMPVCRPKVTNIAFGCWNLPQCPCEKHLTLNQTLMRRSEWGVNGNHIIVRMRGQQKFRYRESMAHHIRH</sequence>